<keyword evidence="1" id="KW-0732">Signal</keyword>
<gene>
    <name evidence="2" type="ORF">LC0644_0454</name>
</gene>
<organism evidence="2 3">
    <name type="scientific">Lacticaseibacillus paracasei NRIC 0644</name>
    <dbReference type="NCBI Taxonomy" id="1435038"/>
    <lineage>
        <taxon>Bacteria</taxon>
        <taxon>Bacillati</taxon>
        <taxon>Bacillota</taxon>
        <taxon>Bacilli</taxon>
        <taxon>Lactobacillales</taxon>
        <taxon>Lactobacillaceae</taxon>
        <taxon>Lacticaseibacillus</taxon>
    </lineage>
</organism>
<name>A0A0C9NVC9_LACPA</name>
<protein>
    <submittedName>
        <fullName evidence="2">Uncharacterized protein</fullName>
    </submittedName>
</protein>
<comment type="caution">
    <text evidence="2">The sequence shown here is derived from an EMBL/GenBank/DDBJ whole genome shotgun (WGS) entry which is preliminary data.</text>
</comment>
<reference evidence="3" key="1">
    <citation type="submission" date="2014-05" db="EMBL/GenBank/DDBJ databases">
        <title>Whole genome sequencing of Lactobacillus casei NRIC0644.</title>
        <authorList>
            <person name="Atarashi H."/>
            <person name="Yoshida Y."/>
            <person name="Fujimura S."/>
            <person name="Tanaka N."/>
            <person name="Shiwa Y."/>
            <person name="Yoshikawa H."/>
            <person name="Okada S."/>
            <person name="Nakagawa J."/>
        </authorList>
    </citation>
    <scope>NUCLEOTIDE SEQUENCE [LARGE SCALE GENOMIC DNA]</scope>
    <source>
        <strain evidence="3">NRIC0644</strain>
    </source>
</reference>
<sequence length="109" mass="11764">MTKSKYLALGGAVAAAAIAAGAFVCAKSLTEYFERQHQRRQVEGFVKKIFGDSDRVQTVLDKLSDDDVASLLRVSDKLRSLKDSASEYAGSARDQGMAAIDRLKAALSH</sequence>
<dbReference type="GeneID" id="57090876"/>
<evidence type="ECO:0000313" key="2">
    <source>
        <dbReference type="EMBL" id="GAN35865.1"/>
    </source>
</evidence>
<dbReference type="EMBL" id="BAYM01000034">
    <property type="protein sequence ID" value="GAN35865.1"/>
    <property type="molecule type" value="Genomic_DNA"/>
</dbReference>
<dbReference type="RefSeq" id="WP_003567111.1">
    <property type="nucleotide sequence ID" value="NZ_BAYM01000034.1"/>
</dbReference>
<feature type="signal peptide" evidence="1">
    <location>
        <begin position="1"/>
        <end position="19"/>
    </location>
</feature>
<dbReference type="AlphaFoldDB" id="A0A0C9NVC9"/>
<evidence type="ECO:0000256" key="1">
    <source>
        <dbReference type="SAM" id="SignalP"/>
    </source>
</evidence>
<feature type="chain" id="PRO_5039508095" evidence="1">
    <location>
        <begin position="20"/>
        <end position="109"/>
    </location>
</feature>
<proteinExistence type="predicted"/>
<accession>A0A0C9NVC9</accession>
<dbReference type="Proteomes" id="UP000032552">
    <property type="component" value="Unassembled WGS sequence"/>
</dbReference>
<evidence type="ECO:0000313" key="3">
    <source>
        <dbReference type="Proteomes" id="UP000032552"/>
    </source>
</evidence>